<keyword evidence="4" id="KW-1003">Cell membrane</keyword>
<evidence type="ECO:0000256" key="2">
    <source>
        <dbReference type="ARBA" id="ARBA00010145"/>
    </source>
</evidence>
<reference evidence="9" key="2">
    <citation type="submission" date="2021-04" db="EMBL/GenBank/DDBJ databases">
        <authorList>
            <person name="Gilroy R."/>
        </authorList>
    </citation>
    <scope>NUCLEOTIDE SEQUENCE</scope>
    <source>
        <strain evidence="9">ChiBcolR8-3208</strain>
    </source>
</reference>
<dbReference type="GO" id="GO:0005886">
    <property type="term" value="C:plasma membrane"/>
    <property type="evidence" value="ECO:0007669"/>
    <property type="project" value="UniProtKB-SubCell"/>
</dbReference>
<evidence type="ECO:0000313" key="9">
    <source>
        <dbReference type="EMBL" id="HJB37595.1"/>
    </source>
</evidence>
<proteinExistence type="inferred from homology"/>
<comment type="similarity">
    <text evidence="2">Belongs to the auxin efflux carrier (TC 2.A.69) family.</text>
</comment>
<dbReference type="GO" id="GO:0055085">
    <property type="term" value="P:transmembrane transport"/>
    <property type="evidence" value="ECO:0007669"/>
    <property type="project" value="InterPro"/>
</dbReference>
<accession>A0A9D2RZY5</accession>
<dbReference type="PANTHER" id="PTHR36838:SF1">
    <property type="entry name" value="SLR1864 PROTEIN"/>
    <property type="match status" value="1"/>
</dbReference>
<evidence type="ECO:0000256" key="5">
    <source>
        <dbReference type="ARBA" id="ARBA00022692"/>
    </source>
</evidence>
<evidence type="ECO:0000256" key="8">
    <source>
        <dbReference type="SAM" id="Phobius"/>
    </source>
</evidence>
<feature type="transmembrane region" description="Helical" evidence="8">
    <location>
        <begin position="280"/>
        <end position="299"/>
    </location>
</feature>
<evidence type="ECO:0000256" key="1">
    <source>
        <dbReference type="ARBA" id="ARBA00004651"/>
    </source>
</evidence>
<dbReference type="PANTHER" id="PTHR36838">
    <property type="entry name" value="AUXIN EFFLUX CARRIER FAMILY PROTEIN"/>
    <property type="match status" value="1"/>
</dbReference>
<dbReference type="EMBL" id="DWXZ01000125">
    <property type="protein sequence ID" value="HJB37595.1"/>
    <property type="molecule type" value="Genomic_DNA"/>
</dbReference>
<evidence type="ECO:0000256" key="4">
    <source>
        <dbReference type="ARBA" id="ARBA00022475"/>
    </source>
</evidence>
<keyword evidence="3" id="KW-0813">Transport</keyword>
<dbReference type="Proteomes" id="UP000824214">
    <property type="component" value="Unassembled WGS sequence"/>
</dbReference>
<comment type="subcellular location">
    <subcellularLocation>
        <location evidence="1">Cell membrane</location>
        <topology evidence="1">Multi-pass membrane protein</topology>
    </subcellularLocation>
</comment>
<evidence type="ECO:0000256" key="7">
    <source>
        <dbReference type="ARBA" id="ARBA00023136"/>
    </source>
</evidence>
<keyword evidence="6 8" id="KW-1133">Transmembrane helix</keyword>
<dbReference type="InterPro" id="IPR038770">
    <property type="entry name" value="Na+/solute_symporter_sf"/>
</dbReference>
<protein>
    <submittedName>
        <fullName evidence="9">AEC family transporter</fullName>
    </submittedName>
</protein>
<feature type="transmembrane region" description="Helical" evidence="8">
    <location>
        <begin position="154"/>
        <end position="173"/>
    </location>
</feature>
<keyword evidence="5 8" id="KW-0812">Transmembrane</keyword>
<evidence type="ECO:0000313" key="10">
    <source>
        <dbReference type="Proteomes" id="UP000824214"/>
    </source>
</evidence>
<feature type="transmembrane region" description="Helical" evidence="8">
    <location>
        <begin position="103"/>
        <end position="128"/>
    </location>
</feature>
<dbReference type="Gene3D" id="1.20.1530.20">
    <property type="match status" value="1"/>
</dbReference>
<reference evidence="9" key="1">
    <citation type="journal article" date="2021" name="PeerJ">
        <title>Extensive microbial diversity within the chicken gut microbiome revealed by metagenomics and culture.</title>
        <authorList>
            <person name="Gilroy R."/>
            <person name="Ravi A."/>
            <person name="Getino M."/>
            <person name="Pursley I."/>
            <person name="Horton D.L."/>
            <person name="Alikhan N.F."/>
            <person name="Baker D."/>
            <person name="Gharbi K."/>
            <person name="Hall N."/>
            <person name="Watson M."/>
            <person name="Adriaenssens E.M."/>
            <person name="Foster-Nyarko E."/>
            <person name="Jarju S."/>
            <person name="Secka A."/>
            <person name="Antonio M."/>
            <person name="Oren A."/>
            <person name="Chaudhuri R.R."/>
            <person name="La Ragione R."/>
            <person name="Hildebrand F."/>
            <person name="Pallen M.J."/>
        </authorList>
    </citation>
    <scope>NUCLEOTIDE SEQUENCE</scope>
    <source>
        <strain evidence="9">ChiBcolR8-3208</strain>
    </source>
</reference>
<feature type="transmembrane region" description="Helical" evidence="8">
    <location>
        <begin position="219"/>
        <end position="240"/>
    </location>
</feature>
<dbReference type="InterPro" id="IPR004776">
    <property type="entry name" value="Mem_transp_PIN-like"/>
</dbReference>
<dbReference type="Pfam" id="PF03547">
    <property type="entry name" value="Mem_trans"/>
    <property type="match status" value="1"/>
</dbReference>
<name>A0A9D2RZY5_9FIRM</name>
<dbReference type="AlphaFoldDB" id="A0A9D2RZY5"/>
<keyword evidence="7 8" id="KW-0472">Membrane</keyword>
<evidence type="ECO:0000256" key="3">
    <source>
        <dbReference type="ARBA" id="ARBA00022448"/>
    </source>
</evidence>
<organism evidence="9 10">
    <name type="scientific">Candidatus Acutalibacter ornithocaccae</name>
    <dbReference type="NCBI Taxonomy" id="2838416"/>
    <lineage>
        <taxon>Bacteria</taxon>
        <taxon>Bacillati</taxon>
        <taxon>Bacillota</taxon>
        <taxon>Clostridia</taxon>
        <taxon>Eubacteriales</taxon>
        <taxon>Acutalibacteraceae</taxon>
        <taxon>Acutalibacter</taxon>
    </lineage>
</organism>
<evidence type="ECO:0000256" key="6">
    <source>
        <dbReference type="ARBA" id="ARBA00022989"/>
    </source>
</evidence>
<comment type="caution">
    <text evidence="9">The sequence shown here is derived from an EMBL/GenBank/DDBJ whole genome shotgun (WGS) entry which is preliminary data.</text>
</comment>
<sequence>MVNLQLQLLLLLAAGFVLGKLRMISSTTRDQLTDIVIDVVLPCSIIASFQMEMTAGILRASFQALLAALGIQVLYWVLNLFLYKRYPPDEQTSCKYATMVTNASFIGIPVVTALYGAGGTLLASIFVLPQRIFMWAYGLPMYTKVEKKEAAKKILTHPCILSIFIGLAVMALYNAGIRLPQFVSATLETVGDCTTPLCFFVIGSIVSDMKLRELWDKRMFLFSFYRFLAIPILLAVILSLLPAEELAAQVSVLLSAMPAATTTVILAQKYNRNPKFASKLLVGSTVLSMVTIPAVTSLLEYL</sequence>
<gene>
    <name evidence="9" type="ORF">H9942_05955</name>
</gene>
<feature type="transmembrane region" description="Helical" evidence="8">
    <location>
        <begin position="64"/>
        <end position="83"/>
    </location>
</feature>
<feature type="transmembrane region" description="Helical" evidence="8">
    <location>
        <begin position="246"/>
        <end position="268"/>
    </location>
</feature>